<accession>A0ABS3TIP7</accession>
<keyword evidence="1" id="KW-0472">Membrane</keyword>
<evidence type="ECO:0008006" key="4">
    <source>
        <dbReference type="Google" id="ProtNLM"/>
    </source>
</evidence>
<sequence>MTPKEFLQLLRRNWLLLLAVPLATAASIFFFSRKEIKEYASDTTIYTGIASGYNIDKNGSGNDYANGKAYANLLSLINARETKREVALRLLARHLMLPSYDSAVLSPETYSKFQLLIRAPLRQQLTGSSVEETVSKLDTYLKTDNKNVVYKILNSEIPTYSFAALSKIAAYQVGNSDLIKIEYVSDDAAVCQQTLVDLTQVFIRRHRSLQEGRNGSVIG</sequence>
<evidence type="ECO:0000313" key="2">
    <source>
        <dbReference type="EMBL" id="MBO3273542.1"/>
    </source>
</evidence>
<keyword evidence="3" id="KW-1185">Reference proteome</keyword>
<name>A0ABS3TIP7_9BACT</name>
<comment type="caution">
    <text evidence="2">The sequence shown here is derived from an EMBL/GenBank/DDBJ whole genome shotgun (WGS) entry which is preliminary data.</text>
</comment>
<evidence type="ECO:0000313" key="3">
    <source>
        <dbReference type="Proteomes" id="UP000670527"/>
    </source>
</evidence>
<protein>
    <recommendedName>
        <fullName evidence="4">Polysaccharide chain length determinant N-terminal domain-containing protein</fullName>
    </recommendedName>
</protein>
<evidence type="ECO:0000256" key="1">
    <source>
        <dbReference type="SAM" id="Phobius"/>
    </source>
</evidence>
<feature type="transmembrane region" description="Helical" evidence="1">
    <location>
        <begin position="12"/>
        <end position="31"/>
    </location>
</feature>
<dbReference type="EMBL" id="JAGETX010000091">
    <property type="protein sequence ID" value="MBO3273542.1"/>
    <property type="molecule type" value="Genomic_DNA"/>
</dbReference>
<dbReference type="RefSeq" id="WP_208309639.1">
    <property type="nucleotide sequence ID" value="NZ_JAGETX010000091.1"/>
</dbReference>
<keyword evidence="1" id="KW-1133">Transmembrane helix</keyword>
<organism evidence="2 3">
    <name type="scientific">Hymenobacter defluvii</name>
    <dbReference type="NCBI Taxonomy" id="2054411"/>
    <lineage>
        <taxon>Bacteria</taxon>
        <taxon>Pseudomonadati</taxon>
        <taxon>Bacteroidota</taxon>
        <taxon>Cytophagia</taxon>
        <taxon>Cytophagales</taxon>
        <taxon>Hymenobacteraceae</taxon>
        <taxon>Hymenobacter</taxon>
    </lineage>
</organism>
<feature type="non-terminal residue" evidence="2">
    <location>
        <position position="219"/>
    </location>
</feature>
<keyword evidence="1" id="KW-0812">Transmembrane</keyword>
<reference evidence="2 3" key="1">
    <citation type="submission" date="2021-03" db="EMBL/GenBank/DDBJ databases">
        <authorList>
            <person name="Kim M.K."/>
        </authorList>
    </citation>
    <scope>NUCLEOTIDE SEQUENCE [LARGE SCALE GENOMIC DNA]</scope>
    <source>
        <strain evidence="2 3">BT507</strain>
    </source>
</reference>
<proteinExistence type="predicted"/>
<gene>
    <name evidence="2" type="ORF">J4D97_23070</name>
</gene>
<dbReference type="Proteomes" id="UP000670527">
    <property type="component" value="Unassembled WGS sequence"/>
</dbReference>